<keyword evidence="2" id="KW-1133">Transmembrane helix</keyword>
<feature type="compositionally biased region" description="Basic and acidic residues" evidence="1">
    <location>
        <begin position="287"/>
        <end position="304"/>
    </location>
</feature>
<evidence type="ECO:0000256" key="1">
    <source>
        <dbReference type="SAM" id="MobiDB-lite"/>
    </source>
</evidence>
<dbReference type="AlphaFoldDB" id="A0A4U6X9V8"/>
<feature type="transmembrane region" description="Helical" evidence="2">
    <location>
        <begin position="430"/>
        <end position="453"/>
    </location>
</feature>
<keyword evidence="4" id="KW-1185">Reference proteome</keyword>
<dbReference type="EMBL" id="PJEX01000239">
    <property type="protein sequence ID" value="TKW52430.1"/>
    <property type="molecule type" value="Genomic_DNA"/>
</dbReference>
<proteinExistence type="predicted"/>
<name>A0A4U6X9V8_9PEZI</name>
<keyword evidence="2" id="KW-0812">Transmembrane</keyword>
<feature type="region of interest" description="Disordered" evidence="1">
    <location>
        <begin position="191"/>
        <end position="226"/>
    </location>
</feature>
<protein>
    <submittedName>
        <fullName evidence="3">Uncharacterized protein</fullName>
    </submittedName>
</protein>
<feature type="non-terminal residue" evidence="3">
    <location>
        <position position="1"/>
    </location>
</feature>
<evidence type="ECO:0000313" key="3">
    <source>
        <dbReference type="EMBL" id="TKW52430.1"/>
    </source>
</evidence>
<comment type="caution">
    <text evidence="3">The sequence shown here is derived from an EMBL/GenBank/DDBJ whole genome shotgun (WGS) entry which is preliminary data.</text>
</comment>
<keyword evidence="2" id="KW-0472">Membrane</keyword>
<sequence length="462" mass="51348">TDGEPSFSQLPRPPEHREREARQHHHGLGPQRGRIPDHRQHSLCRLHPHAGPVQHDRRQDQVARRVHLHGHGRLGRHLVADGGGAQLRGPADGALLPRLRRGHLLPRRPVLPLAVLQPEAVRPTHCHPLLGLAARQRLLSRVRAHRKSIPRRGRHHRRPRHPLCLHPAQLQQEDPNSHAARVRVGAVQLYRGPGPGGRLGRGHGPQGLHDGRHGPQDVDADGDPLLGLHRRRRGQLLPFRRRRPRLLAHHDLRPHGAALHPLRLHHAPQRLPLGPQAGAVPAHRGAAVRDPRGQRRGRLDHQRRGALRGHDAAAGVLLRRRRRAAVVDHGQPVAAVGEAGVGHRARQRRVQHAQHLGQLPVLRRAEVPHGLHRQHRGHGARHRLRDGHEDLAAEGQRQAGPRRGHGQAWADAGAGCRGVQVSRLNVVFCVFWAGSDSTILTGVVVVVVVIYHVNKYRAITND</sequence>
<feature type="region of interest" description="Disordered" evidence="1">
    <location>
        <begin position="1"/>
        <end position="36"/>
    </location>
</feature>
<gene>
    <name evidence="3" type="ORF">CTA1_2331</name>
</gene>
<dbReference type="Proteomes" id="UP000310108">
    <property type="component" value="Unassembled WGS sequence"/>
</dbReference>
<reference evidence="3 4" key="1">
    <citation type="journal article" date="2019" name="PLoS ONE">
        <title>Comparative genome analysis indicates high evolutionary potential of pathogenicity genes in Colletotrichum tanaceti.</title>
        <authorList>
            <person name="Lelwala R.V."/>
            <person name="Korhonen P.K."/>
            <person name="Young N.D."/>
            <person name="Scott J.B."/>
            <person name="Ades P.A."/>
            <person name="Gasser R.B."/>
            <person name="Taylor P.W.J."/>
        </authorList>
    </citation>
    <scope>NUCLEOTIDE SEQUENCE [LARGE SCALE GENOMIC DNA]</scope>
    <source>
        <strain evidence="3">BRIP57314</strain>
    </source>
</reference>
<feature type="region of interest" description="Disordered" evidence="1">
    <location>
        <begin position="284"/>
        <end position="304"/>
    </location>
</feature>
<evidence type="ECO:0000313" key="4">
    <source>
        <dbReference type="Proteomes" id="UP000310108"/>
    </source>
</evidence>
<feature type="non-terminal residue" evidence="3">
    <location>
        <position position="462"/>
    </location>
</feature>
<evidence type="ECO:0000256" key="2">
    <source>
        <dbReference type="SAM" id="Phobius"/>
    </source>
</evidence>
<accession>A0A4U6X9V8</accession>
<organism evidence="3 4">
    <name type="scientific">Colletotrichum tanaceti</name>
    <dbReference type="NCBI Taxonomy" id="1306861"/>
    <lineage>
        <taxon>Eukaryota</taxon>
        <taxon>Fungi</taxon>
        <taxon>Dikarya</taxon>
        <taxon>Ascomycota</taxon>
        <taxon>Pezizomycotina</taxon>
        <taxon>Sordariomycetes</taxon>
        <taxon>Hypocreomycetidae</taxon>
        <taxon>Glomerellales</taxon>
        <taxon>Glomerellaceae</taxon>
        <taxon>Colletotrichum</taxon>
        <taxon>Colletotrichum destructivum species complex</taxon>
    </lineage>
</organism>
<feature type="compositionally biased region" description="Gly residues" evidence="1">
    <location>
        <begin position="193"/>
        <end position="205"/>
    </location>
</feature>